<evidence type="ECO:0000256" key="4">
    <source>
        <dbReference type="ARBA" id="ARBA00022989"/>
    </source>
</evidence>
<dbReference type="EMBL" id="UOES01000565">
    <property type="protein sequence ID" value="VAW29408.1"/>
    <property type="molecule type" value="Genomic_DNA"/>
</dbReference>
<dbReference type="SMART" id="SM00089">
    <property type="entry name" value="PKD"/>
    <property type="match status" value="5"/>
</dbReference>
<feature type="domain" description="PKD" evidence="6">
    <location>
        <begin position="502"/>
        <end position="565"/>
    </location>
</feature>
<evidence type="ECO:0000256" key="2">
    <source>
        <dbReference type="ARBA" id="ARBA00022692"/>
    </source>
</evidence>
<organism evidence="7">
    <name type="scientific">hydrothermal vent metagenome</name>
    <dbReference type="NCBI Taxonomy" id="652676"/>
    <lineage>
        <taxon>unclassified sequences</taxon>
        <taxon>metagenomes</taxon>
        <taxon>ecological metagenomes</taxon>
    </lineage>
</organism>
<sequence>NTPNNLTMVNDQGNSFVFVSNGGNGSITRFEFGNSILNTPTVASFSIAGINNPRGIDITKDCDTWVGLVTSYSNNKVFYLDFQSGLTASPISGEISFFTSYNFPAALSLVFEGGNYYGMIQSALGNLYKLSFGSSIADFTGTGENLGNFGLNSNFATEWVGDNSNWYGFSIELSNPTTPGAGNLIRYAFPITCAAQPAISTSENPVLKYSSDGINQVTLEAYDAAGNVNAFSQSITISSSLAPQLSTQISGNCLTNPINFDAQQISGNITNWNWDFGDGSGTSTLQNDTYAYASAGTYQIKLLVTDANGCTNLVIDTVQVYEEPIPDFTLPGGSLCMNNPILFTNTTTGEAGQAVTWNWDFNGEGASSEKEPTFTFLTSGSKTITLTSSIPGCANVTQQTINIEEAPTSTFSFNNTCNGALTTFTDESLGNNLTSWNWDFGDGTFSANQNPTHTYIIPGKYAVTLTVGNNLGCSTTKVDTVYSHSIPVVNFTNDLPCSTSAIQFTDQSVVANANMVAWEWDFGDGITSTEQHPSHLYSQTGDFLVQLKAYSQFGCFSTNQSTVSVAQGP</sequence>
<dbReference type="InterPro" id="IPR000601">
    <property type="entry name" value="PKD_dom"/>
</dbReference>
<dbReference type="CDD" id="cd00146">
    <property type="entry name" value="PKD"/>
    <property type="match status" value="4"/>
</dbReference>
<dbReference type="AlphaFoldDB" id="A0A3B0UFM6"/>
<keyword evidence="3" id="KW-0677">Repeat</keyword>
<dbReference type="PANTHER" id="PTHR46730:SF1">
    <property type="entry name" value="PLAT DOMAIN-CONTAINING PROTEIN"/>
    <property type="match status" value="1"/>
</dbReference>
<dbReference type="InterPro" id="IPR035986">
    <property type="entry name" value="PKD_dom_sf"/>
</dbReference>
<dbReference type="GO" id="GO:0006816">
    <property type="term" value="P:calcium ion transport"/>
    <property type="evidence" value="ECO:0007669"/>
    <property type="project" value="TreeGrafter"/>
</dbReference>
<evidence type="ECO:0000313" key="7">
    <source>
        <dbReference type="EMBL" id="VAW29408.1"/>
    </source>
</evidence>
<dbReference type="GO" id="GO:0005261">
    <property type="term" value="F:monoatomic cation channel activity"/>
    <property type="evidence" value="ECO:0007669"/>
    <property type="project" value="TreeGrafter"/>
</dbReference>
<evidence type="ECO:0000256" key="1">
    <source>
        <dbReference type="ARBA" id="ARBA00004141"/>
    </source>
</evidence>
<dbReference type="InterPro" id="IPR022409">
    <property type="entry name" value="PKD/Chitinase_dom"/>
</dbReference>
<reference evidence="7" key="1">
    <citation type="submission" date="2018-06" db="EMBL/GenBank/DDBJ databases">
        <authorList>
            <person name="Zhirakovskaya E."/>
        </authorList>
    </citation>
    <scope>NUCLEOTIDE SEQUENCE</scope>
</reference>
<evidence type="ECO:0000256" key="5">
    <source>
        <dbReference type="ARBA" id="ARBA00023136"/>
    </source>
</evidence>
<dbReference type="Pfam" id="PF18911">
    <property type="entry name" value="PKD_4"/>
    <property type="match status" value="3"/>
</dbReference>
<keyword evidence="5" id="KW-0472">Membrane</keyword>
<keyword evidence="4" id="KW-1133">Transmembrane helix</keyword>
<proteinExistence type="predicted"/>
<feature type="non-terminal residue" evidence="7">
    <location>
        <position position="1"/>
    </location>
</feature>
<accession>A0A3B0UFM6</accession>
<evidence type="ECO:0000256" key="3">
    <source>
        <dbReference type="ARBA" id="ARBA00022737"/>
    </source>
</evidence>
<evidence type="ECO:0000259" key="6">
    <source>
        <dbReference type="PROSITE" id="PS50093"/>
    </source>
</evidence>
<dbReference type="PANTHER" id="PTHR46730">
    <property type="entry name" value="POLYCYSTIN-1"/>
    <property type="match status" value="1"/>
</dbReference>
<dbReference type="SUPFAM" id="SSF49299">
    <property type="entry name" value="PKD domain"/>
    <property type="match status" value="4"/>
</dbReference>
<gene>
    <name evidence="7" type="ORF">MNBD_BACTEROID06-1364</name>
</gene>
<name>A0A3B0UFM6_9ZZZZ</name>
<dbReference type="GO" id="GO:0005886">
    <property type="term" value="C:plasma membrane"/>
    <property type="evidence" value="ECO:0007669"/>
    <property type="project" value="TreeGrafter"/>
</dbReference>
<dbReference type="InterPro" id="IPR013783">
    <property type="entry name" value="Ig-like_fold"/>
</dbReference>
<feature type="domain" description="PKD" evidence="6">
    <location>
        <begin position="423"/>
        <end position="481"/>
    </location>
</feature>
<dbReference type="Gene3D" id="2.60.40.10">
    <property type="entry name" value="Immunoglobulins"/>
    <property type="match status" value="4"/>
</dbReference>
<comment type="subcellular location">
    <subcellularLocation>
        <location evidence="1">Membrane</location>
        <topology evidence="1">Multi-pass membrane protein</topology>
    </subcellularLocation>
</comment>
<protein>
    <recommendedName>
        <fullName evidence="6">PKD domain-containing protein</fullName>
    </recommendedName>
</protein>
<feature type="domain" description="PKD" evidence="6">
    <location>
        <begin position="341"/>
        <end position="389"/>
    </location>
</feature>
<dbReference type="PROSITE" id="PS50093">
    <property type="entry name" value="PKD"/>
    <property type="match status" value="4"/>
</dbReference>
<feature type="domain" description="PKD" evidence="6">
    <location>
        <begin position="258"/>
        <end position="320"/>
    </location>
</feature>
<keyword evidence="2" id="KW-0812">Transmembrane</keyword>
<feature type="non-terminal residue" evidence="7">
    <location>
        <position position="569"/>
    </location>
</feature>